<dbReference type="SUPFAM" id="SSF51261">
    <property type="entry name" value="Duplicated hybrid motif"/>
    <property type="match status" value="1"/>
</dbReference>
<dbReference type="InterPro" id="IPR036366">
    <property type="entry name" value="PGBDSf"/>
</dbReference>
<feature type="domain" description="Peptidoglycan binding-like" evidence="1">
    <location>
        <begin position="111"/>
        <end position="166"/>
    </location>
</feature>
<feature type="domain" description="M23ase beta-sheet core" evidence="2">
    <location>
        <begin position="202"/>
        <end position="302"/>
    </location>
</feature>
<proteinExistence type="predicted"/>
<dbReference type="Pfam" id="PF01471">
    <property type="entry name" value="PG_binding_1"/>
    <property type="match status" value="2"/>
</dbReference>
<evidence type="ECO:0000259" key="1">
    <source>
        <dbReference type="Pfam" id="PF01471"/>
    </source>
</evidence>
<dbReference type="InterPro" id="IPR016047">
    <property type="entry name" value="M23ase_b-sheet_dom"/>
</dbReference>
<dbReference type="InterPro" id="IPR036365">
    <property type="entry name" value="PGBD-like_sf"/>
</dbReference>
<dbReference type="PANTHER" id="PTHR21666">
    <property type="entry name" value="PEPTIDASE-RELATED"/>
    <property type="match status" value="1"/>
</dbReference>
<feature type="domain" description="Peptidoglycan binding-like" evidence="1">
    <location>
        <begin position="19"/>
        <end position="76"/>
    </location>
</feature>
<protein>
    <submittedName>
        <fullName evidence="3">Unannotated protein</fullName>
    </submittedName>
</protein>
<dbReference type="EMBL" id="CAEZVQ010000001">
    <property type="protein sequence ID" value="CAB4625560.1"/>
    <property type="molecule type" value="Genomic_DNA"/>
</dbReference>
<organism evidence="3">
    <name type="scientific">freshwater metagenome</name>
    <dbReference type="NCBI Taxonomy" id="449393"/>
    <lineage>
        <taxon>unclassified sequences</taxon>
        <taxon>metagenomes</taxon>
        <taxon>ecological metagenomes</taxon>
    </lineage>
</organism>
<gene>
    <name evidence="3" type="ORF">UFOPK2086_00001</name>
</gene>
<dbReference type="SUPFAM" id="SSF47090">
    <property type="entry name" value="PGBD-like"/>
    <property type="match status" value="2"/>
</dbReference>
<dbReference type="InterPro" id="IPR050570">
    <property type="entry name" value="Cell_wall_metabolism_enzyme"/>
</dbReference>
<dbReference type="Pfam" id="PF01551">
    <property type="entry name" value="Peptidase_M23"/>
    <property type="match status" value="1"/>
</dbReference>
<reference evidence="3" key="1">
    <citation type="submission" date="2020-05" db="EMBL/GenBank/DDBJ databases">
        <authorList>
            <person name="Chiriac C."/>
            <person name="Salcher M."/>
            <person name="Ghai R."/>
            <person name="Kavagutti S V."/>
        </authorList>
    </citation>
    <scope>NUCLEOTIDE SEQUENCE</scope>
</reference>
<dbReference type="AlphaFoldDB" id="A0A6J6IM22"/>
<dbReference type="PANTHER" id="PTHR21666:SF270">
    <property type="entry name" value="MUREIN HYDROLASE ACTIVATOR ENVC"/>
    <property type="match status" value="1"/>
</dbReference>
<dbReference type="InterPro" id="IPR011055">
    <property type="entry name" value="Dup_hybrid_motif"/>
</dbReference>
<name>A0A6J6IM22_9ZZZZ</name>
<evidence type="ECO:0000313" key="3">
    <source>
        <dbReference type="EMBL" id="CAB4625560.1"/>
    </source>
</evidence>
<dbReference type="InterPro" id="IPR002477">
    <property type="entry name" value="Peptidoglycan-bd-like"/>
</dbReference>
<dbReference type="CDD" id="cd12797">
    <property type="entry name" value="M23_peptidase"/>
    <property type="match status" value="1"/>
</dbReference>
<dbReference type="GO" id="GO:0004222">
    <property type="term" value="F:metalloendopeptidase activity"/>
    <property type="evidence" value="ECO:0007669"/>
    <property type="project" value="TreeGrafter"/>
</dbReference>
<dbReference type="Gene3D" id="1.10.101.10">
    <property type="entry name" value="PGBD-like superfamily/PGBD"/>
    <property type="match status" value="2"/>
</dbReference>
<sequence length="323" mass="32332">MAPVAYALNPAALPIRGNRGEAVLALQKALVVAGLQVRGGVDGIFGSGTTQTLAAFQSAKGLPATGLLDANTAAALGLIAPTTTVAPAPTAAPAVQAASVTVTTLPSRGARSNDVVIIQNALITAGIAVKGGADGVFGGATTVAIQKFQAANGLPSTGKLDTRTAIKLGVMAAPAVQLDVFPMQGPCSFTNTWHAPRGGGRLHVGVDIIAKEGNLLYAVADGTITKIYSAANDKLAGNGIRLTKADGTYFFYGHMLRLADGITIGTQVKAGQVVGYNGKTGGTNTPHLHFEIHPFGGAAIDPTAAVDAVNACGVTTPLPVPAA</sequence>
<accession>A0A6J6IM22</accession>
<evidence type="ECO:0000259" key="2">
    <source>
        <dbReference type="Pfam" id="PF01551"/>
    </source>
</evidence>
<dbReference type="Gene3D" id="2.70.70.10">
    <property type="entry name" value="Glucose Permease (Domain IIA)"/>
    <property type="match status" value="1"/>
</dbReference>